<keyword evidence="6" id="KW-0539">Nucleus</keyword>
<dbReference type="PANTHER" id="PTHR13243">
    <property type="entry name" value="HSPC111 PROTEIN-RELATED"/>
    <property type="match status" value="1"/>
</dbReference>
<feature type="compositionally biased region" description="Basic residues" evidence="9">
    <location>
        <begin position="34"/>
        <end position="51"/>
    </location>
</feature>
<evidence type="ECO:0000256" key="1">
    <source>
        <dbReference type="ARBA" id="ARBA00002889"/>
    </source>
</evidence>
<dbReference type="Pfam" id="PF09420">
    <property type="entry name" value="Nop16"/>
    <property type="match status" value="1"/>
</dbReference>
<comment type="subcellular location">
    <subcellularLocation>
        <location evidence="2">Nucleus</location>
        <location evidence="2">Nucleolus</location>
    </subcellularLocation>
</comment>
<comment type="function">
    <text evidence="1">Involved in the biogenesis of the 60S ribosomal subunit.</text>
</comment>
<evidence type="ECO:0000256" key="4">
    <source>
        <dbReference type="ARBA" id="ARBA00011187"/>
    </source>
</evidence>
<evidence type="ECO:0000256" key="2">
    <source>
        <dbReference type="ARBA" id="ARBA00004604"/>
    </source>
</evidence>
<reference evidence="10" key="1">
    <citation type="submission" date="2016-03" db="EMBL/GenBank/DDBJ databases">
        <title>Updated assembly of Pseudogymnoascus destructans, the fungus causing white-nose syndrome of bats.</title>
        <authorList>
            <person name="Palmer J.M."/>
            <person name="Drees K.P."/>
            <person name="Foster J.T."/>
            <person name="Lindner D.L."/>
        </authorList>
    </citation>
    <scope>NUCLEOTIDE SEQUENCE [LARGE SCALE GENOMIC DNA]</scope>
    <source>
        <strain evidence="10">20631-21</strain>
    </source>
</reference>
<keyword evidence="7" id="KW-0687">Ribonucleoprotein</keyword>
<dbReference type="GO" id="GO:1990904">
    <property type="term" value="C:ribonucleoprotein complex"/>
    <property type="evidence" value="ECO:0007669"/>
    <property type="project" value="UniProtKB-KW"/>
</dbReference>
<evidence type="ECO:0000256" key="3">
    <source>
        <dbReference type="ARBA" id="ARBA00008479"/>
    </source>
</evidence>
<comment type="subunit">
    <text evidence="4">Component of the pre-66S ribosomal particle.</text>
</comment>
<dbReference type="GO" id="GO:0005730">
    <property type="term" value="C:nucleolus"/>
    <property type="evidence" value="ECO:0007669"/>
    <property type="project" value="UniProtKB-SubCell"/>
</dbReference>
<feature type="coiled-coil region" evidence="8">
    <location>
        <begin position="162"/>
        <end position="189"/>
    </location>
</feature>
<gene>
    <name evidence="10" type="primary">NOP16</name>
    <name evidence="10" type="ORF">VC83_09340</name>
</gene>
<dbReference type="PANTHER" id="PTHR13243:SF1">
    <property type="entry name" value="NUCLEOLAR PROTEIN 16"/>
    <property type="match status" value="1"/>
</dbReference>
<dbReference type="GO" id="GO:0042273">
    <property type="term" value="P:ribosomal large subunit biogenesis"/>
    <property type="evidence" value="ECO:0007669"/>
    <property type="project" value="TreeGrafter"/>
</dbReference>
<organism evidence="10">
    <name type="scientific">Pseudogymnoascus destructans</name>
    <dbReference type="NCBI Taxonomy" id="655981"/>
    <lineage>
        <taxon>Eukaryota</taxon>
        <taxon>Fungi</taxon>
        <taxon>Dikarya</taxon>
        <taxon>Ascomycota</taxon>
        <taxon>Pezizomycotina</taxon>
        <taxon>Leotiomycetes</taxon>
        <taxon>Thelebolales</taxon>
        <taxon>Thelebolaceae</taxon>
        <taxon>Pseudogymnoascus</taxon>
    </lineage>
</organism>
<dbReference type="InterPro" id="IPR019002">
    <property type="entry name" value="Ribosome_biogenesis_Nop16"/>
</dbReference>
<dbReference type="GeneID" id="36292372"/>
<accession>A0A176ZZA1</accession>
<evidence type="ECO:0000313" key="10">
    <source>
        <dbReference type="EMBL" id="OAF54361.1"/>
    </source>
</evidence>
<feature type="region of interest" description="Disordered" evidence="9">
    <location>
        <begin position="21"/>
        <end position="51"/>
    </location>
</feature>
<dbReference type="VEuPathDB" id="FungiDB:GMDG_06275"/>
<dbReference type="EMBL" id="KV441427">
    <property type="protein sequence ID" value="OAF54361.1"/>
    <property type="molecule type" value="Genomic_DNA"/>
</dbReference>
<evidence type="ECO:0000256" key="7">
    <source>
        <dbReference type="ARBA" id="ARBA00023274"/>
    </source>
</evidence>
<sequence length="246" mass="27787">MSIQAAIEILQTKIPSYLSTSSQTAKMGRELQKKKNRSSIPKVKHKPKSKRVNPLGNAIIAANWDSKQTLTQNYTRLGLASRLNAATGGTEKKISATSSAGTLAITSALPTTIVPQTARVERDETGKIVKVIHAHTKKANPLNDPLNELESGDEDEDAMEGFEGFQDDKEEQNEVVRQLEEQALRVAEKKPRKQSVREQEWCQRLIEKWGEDYKSMVKDRRLNPMQQNEPDIRRRIGRWLESKSVV</sequence>
<protein>
    <recommendedName>
        <fullName evidence="5">Nucleolar protein 16</fullName>
    </recommendedName>
</protein>
<dbReference type="eggNOG" id="KOG4771">
    <property type="taxonomic scope" value="Eukaryota"/>
</dbReference>
<dbReference type="Proteomes" id="UP000077154">
    <property type="component" value="Unassembled WGS sequence"/>
</dbReference>
<name>A0A176ZZA1_9PEZI</name>
<evidence type="ECO:0000256" key="5">
    <source>
        <dbReference type="ARBA" id="ARBA00015522"/>
    </source>
</evidence>
<dbReference type="AlphaFoldDB" id="A0A176ZZA1"/>
<proteinExistence type="inferred from homology"/>
<dbReference type="OrthoDB" id="285729at2759"/>
<evidence type="ECO:0000256" key="8">
    <source>
        <dbReference type="SAM" id="Coils"/>
    </source>
</evidence>
<evidence type="ECO:0000256" key="9">
    <source>
        <dbReference type="SAM" id="MobiDB-lite"/>
    </source>
</evidence>
<evidence type="ECO:0000256" key="6">
    <source>
        <dbReference type="ARBA" id="ARBA00023242"/>
    </source>
</evidence>
<dbReference type="RefSeq" id="XP_024319668.1">
    <property type="nucleotide sequence ID" value="XM_024472780.1"/>
</dbReference>
<comment type="similarity">
    <text evidence="3">Belongs to the NOP16 family.</text>
</comment>
<keyword evidence="8" id="KW-0175">Coiled coil</keyword>